<evidence type="ECO:0000256" key="11">
    <source>
        <dbReference type="SAM" id="MobiDB-lite"/>
    </source>
</evidence>
<evidence type="ECO:0000256" key="6">
    <source>
        <dbReference type="ARBA" id="ARBA00023053"/>
    </source>
</evidence>
<feature type="transmembrane region" description="Helical" evidence="10">
    <location>
        <begin position="54"/>
        <end position="71"/>
    </location>
</feature>
<feature type="transmembrane region" description="Helical" evidence="10">
    <location>
        <begin position="183"/>
        <end position="202"/>
    </location>
</feature>
<evidence type="ECO:0000256" key="5">
    <source>
        <dbReference type="ARBA" id="ARBA00022989"/>
    </source>
</evidence>
<keyword evidence="4 10" id="KW-0812">Transmembrane</keyword>
<protein>
    <submittedName>
        <fullName evidence="13">Na+/H+ antiporter</fullName>
    </submittedName>
</protein>
<keyword evidence="8 10" id="KW-0472">Membrane</keyword>
<feature type="transmembrane region" description="Helical" evidence="10">
    <location>
        <begin position="6"/>
        <end position="21"/>
    </location>
</feature>
<keyword evidence="6 10" id="KW-0915">Sodium</keyword>
<keyword evidence="5 10" id="KW-1133">Transmembrane helix</keyword>
<evidence type="ECO:0000256" key="1">
    <source>
        <dbReference type="ARBA" id="ARBA00004651"/>
    </source>
</evidence>
<feature type="transmembrane region" description="Helical" evidence="10">
    <location>
        <begin position="209"/>
        <end position="226"/>
    </location>
</feature>
<sequence>MLVASQIVALVLVVLLVTALARRTGRPAPALLVVAGVAVSYLPGLPAYRLDPELVLFGLLPPLLYGTAYTSSLPDMRANRGPIALLSVGLVAFTTVVVGVVTWWVLPGLPAAAGFALGAVVAPSDAVSATAVARRVGIPRRIVRILEGESLLNDAVALVGLRTALVGLAGAVSAWWIAGSLALAAVGGVVIGLVVTAVFAGVRRLLRDPVTDTALSLVIPFVAYVAAEAVHASGVLAVVLTGLLLGHQAPRLMSGAARSANRVNWRTIEFLLENVVFLLIGLQLRQILTDVAEAGPGLGVTVAVCASVFVAAVLSRFVWVYGVGAVRRLGGRRAWPWSYSAVVSWAGMRGVITLAAAFALPTAVPYRSVLVLAAFVVVAATLLVQGTTLGWLVRRLRIPAPDPGQDTLQEAALLGDMAQAARQRLEEVRAPDDQLDVVERLRERLQVRTDSAWERLGTDPDRETPSDSYRRLRLEMLAAEWEALLAARRSGTADHVVLQRLAEALDVEESMLERPEETARDRERELRAPTSTAGSCPHLRRARDDVRPQSPDTCQDCVVEGTTWVHLRLCLTCGHVACCDSSPRRHATRHYHDTGHPVVRSHEPGELWRWCYADETLG</sequence>
<dbReference type="Pfam" id="PF02148">
    <property type="entry name" value="zf-UBP"/>
    <property type="match status" value="1"/>
</dbReference>
<feature type="domain" description="UBP-type" evidence="12">
    <location>
        <begin position="534"/>
        <end position="618"/>
    </location>
</feature>
<comment type="caution">
    <text evidence="13">The sequence shown here is derived from an EMBL/GenBank/DDBJ whole genome shotgun (WGS) entry which is preliminary data.</text>
</comment>
<dbReference type="InterPro" id="IPR006153">
    <property type="entry name" value="Cation/H_exchanger_TM"/>
</dbReference>
<dbReference type="SUPFAM" id="SSF57850">
    <property type="entry name" value="RING/U-box"/>
    <property type="match status" value="1"/>
</dbReference>
<feature type="transmembrane region" description="Helical" evidence="10">
    <location>
        <begin position="370"/>
        <end position="393"/>
    </location>
</feature>
<evidence type="ECO:0000313" key="13">
    <source>
        <dbReference type="EMBL" id="MFD0920352.1"/>
    </source>
</evidence>
<feature type="transmembrane region" description="Helical" evidence="10">
    <location>
        <begin position="300"/>
        <end position="321"/>
    </location>
</feature>
<evidence type="ECO:0000256" key="10">
    <source>
        <dbReference type="RuleBase" id="RU366002"/>
    </source>
</evidence>
<dbReference type="InterPro" id="IPR018422">
    <property type="entry name" value="Cation/H_exchanger_CPA1"/>
</dbReference>
<keyword evidence="10" id="KW-0050">Antiport</keyword>
<evidence type="ECO:0000256" key="9">
    <source>
        <dbReference type="ARBA" id="ARBA00023201"/>
    </source>
</evidence>
<keyword evidence="3 10" id="KW-1003">Cell membrane</keyword>
<evidence type="ECO:0000256" key="7">
    <source>
        <dbReference type="ARBA" id="ARBA00023065"/>
    </source>
</evidence>
<dbReference type="Gene3D" id="6.10.140.1330">
    <property type="match status" value="1"/>
</dbReference>
<comment type="subcellular location">
    <subcellularLocation>
        <location evidence="1 10">Cell membrane</location>
        <topology evidence="1 10">Multi-pass membrane protein</topology>
    </subcellularLocation>
</comment>
<keyword evidence="14" id="KW-1185">Reference proteome</keyword>
<evidence type="ECO:0000256" key="4">
    <source>
        <dbReference type="ARBA" id="ARBA00022692"/>
    </source>
</evidence>
<dbReference type="InterPro" id="IPR004705">
    <property type="entry name" value="Cation/H_exchanger_CPA1_bac"/>
</dbReference>
<evidence type="ECO:0000256" key="3">
    <source>
        <dbReference type="ARBA" id="ARBA00022475"/>
    </source>
</evidence>
<evidence type="ECO:0000256" key="8">
    <source>
        <dbReference type="ARBA" id="ARBA00023136"/>
    </source>
</evidence>
<dbReference type="NCBIfam" id="TIGR00831">
    <property type="entry name" value="a_cpa1"/>
    <property type="match status" value="1"/>
</dbReference>
<feature type="compositionally biased region" description="Basic and acidic residues" evidence="11">
    <location>
        <begin position="512"/>
        <end position="527"/>
    </location>
</feature>
<evidence type="ECO:0000259" key="12">
    <source>
        <dbReference type="PROSITE" id="PS50271"/>
    </source>
</evidence>
<dbReference type="PANTHER" id="PTHR10110:SF86">
    <property type="entry name" value="SODIUM_HYDROGEN EXCHANGER 7"/>
    <property type="match status" value="1"/>
</dbReference>
<dbReference type="PROSITE" id="PS50271">
    <property type="entry name" value="ZF_UBP"/>
    <property type="match status" value="1"/>
</dbReference>
<gene>
    <name evidence="13" type="ORF">ACFQ16_11430</name>
</gene>
<feature type="region of interest" description="Disordered" evidence="11">
    <location>
        <begin position="512"/>
        <end position="552"/>
    </location>
</feature>
<dbReference type="Proteomes" id="UP001597018">
    <property type="component" value="Unassembled WGS sequence"/>
</dbReference>
<dbReference type="PANTHER" id="PTHR10110">
    <property type="entry name" value="SODIUM/HYDROGEN EXCHANGER"/>
    <property type="match status" value="1"/>
</dbReference>
<dbReference type="InterPro" id="IPR013083">
    <property type="entry name" value="Znf_RING/FYVE/PHD"/>
</dbReference>
<evidence type="ECO:0000256" key="2">
    <source>
        <dbReference type="ARBA" id="ARBA00022448"/>
    </source>
</evidence>
<comment type="function">
    <text evidence="10">Na(+)/H(+) antiporter that extrudes sodium in exchange for external protons.</text>
</comment>
<keyword evidence="2 10" id="KW-0813">Transport</keyword>
<evidence type="ECO:0000313" key="14">
    <source>
        <dbReference type="Proteomes" id="UP001597018"/>
    </source>
</evidence>
<name>A0ABW3FVM2_9PSEU</name>
<proteinExistence type="inferred from homology"/>
<dbReference type="Gene3D" id="3.30.40.10">
    <property type="entry name" value="Zinc/RING finger domain, C3HC4 (zinc finger)"/>
    <property type="match status" value="1"/>
</dbReference>
<feature type="transmembrane region" description="Helical" evidence="10">
    <location>
        <begin position="28"/>
        <end position="48"/>
    </location>
</feature>
<reference evidence="14" key="1">
    <citation type="journal article" date="2019" name="Int. J. Syst. Evol. Microbiol.">
        <title>The Global Catalogue of Microorganisms (GCM) 10K type strain sequencing project: providing services to taxonomists for standard genome sequencing and annotation.</title>
        <authorList>
            <consortium name="The Broad Institute Genomics Platform"/>
            <consortium name="The Broad Institute Genome Sequencing Center for Infectious Disease"/>
            <person name="Wu L."/>
            <person name="Ma J."/>
        </authorList>
    </citation>
    <scope>NUCLEOTIDE SEQUENCE [LARGE SCALE GENOMIC DNA]</scope>
    <source>
        <strain evidence="14">CCUG 56401</strain>
    </source>
</reference>
<feature type="transmembrane region" description="Helical" evidence="10">
    <location>
        <begin position="155"/>
        <end position="177"/>
    </location>
</feature>
<accession>A0ABW3FVM2</accession>
<comment type="similarity">
    <text evidence="10">Belongs to the monovalent cation:proton antiporter 1 (CPA1) transporter (TC 2.A.36) family.</text>
</comment>
<feature type="transmembrane region" description="Helical" evidence="10">
    <location>
        <begin position="342"/>
        <end position="364"/>
    </location>
</feature>
<dbReference type="InterPro" id="IPR001607">
    <property type="entry name" value="Znf_UBP"/>
</dbReference>
<organism evidence="13 14">
    <name type="scientific">Saccharopolyspora rosea</name>
    <dbReference type="NCBI Taxonomy" id="524884"/>
    <lineage>
        <taxon>Bacteria</taxon>
        <taxon>Bacillati</taxon>
        <taxon>Actinomycetota</taxon>
        <taxon>Actinomycetes</taxon>
        <taxon>Pseudonocardiales</taxon>
        <taxon>Pseudonocardiaceae</taxon>
        <taxon>Saccharopolyspora</taxon>
    </lineage>
</organism>
<feature type="transmembrane region" description="Helical" evidence="10">
    <location>
        <begin position="112"/>
        <end position="134"/>
    </location>
</feature>
<keyword evidence="9 10" id="KW-0739">Sodium transport</keyword>
<dbReference type="RefSeq" id="WP_263247748.1">
    <property type="nucleotide sequence ID" value="NZ_BAABLT010000017.1"/>
</dbReference>
<keyword evidence="7 10" id="KW-0406">Ion transport</keyword>
<feature type="transmembrane region" description="Helical" evidence="10">
    <location>
        <begin position="83"/>
        <end position="106"/>
    </location>
</feature>
<dbReference type="EMBL" id="JBHTIW010000006">
    <property type="protein sequence ID" value="MFD0920352.1"/>
    <property type="molecule type" value="Genomic_DNA"/>
</dbReference>
<dbReference type="Pfam" id="PF00999">
    <property type="entry name" value="Na_H_Exchanger"/>
    <property type="match status" value="1"/>
</dbReference>